<dbReference type="AlphaFoldDB" id="A9UZS1"/>
<feature type="compositionally biased region" description="Low complexity" evidence="1">
    <location>
        <begin position="375"/>
        <end position="389"/>
    </location>
</feature>
<feature type="region of interest" description="Disordered" evidence="1">
    <location>
        <begin position="375"/>
        <end position="458"/>
    </location>
</feature>
<dbReference type="Gene3D" id="1.25.40.20">
    <property type="entry name" value="Ankyrin repeat-containing domain"/>
    <property type="match status" value="1"/>
</dbReference>
<dbReference type="KEGG" id="mbr:MONBRDRAFT_25558"/>
<evidence type="ECO:0008006" key="4">
    <source>
        <dbReference type="Google" id="ProtNLM"/>
    </source>
</evidence>
<dbReference type="SUPFAM" id="SSF48403">
    <property type="entry name" value="Ankyrin repeat"/>
    <property type="match status" value="1"/>
</dbReference>
<name>A9UZS1_MONBE</name>
<proteinExistence type="predicted"/>
<dbReference type="InterPro" id="IPR036770">
    <property type="entry name" value="Ankyrin_rpt-contain_sf"/>
</dbReference>
<gene>
    <name evidence="2" type="ORF">MONBRDRAFT_25558</name>
</gene>
<dbReference type="EMBL" id="CH991551">
    <property type="protein sequence ID" value="EDQ89281.1"/>
    <property type="molecule type" value="Genomic_DNA"/>
</dbReference>
<sequence length="458" mass="53576">MLGLEHLPDELFTAYIIPHLTYEDCLRLKQVSRRYYKHDGLWEKCWKDVYHEQLQIDSRQLMWYLDHTRPRLTVFQQVFVKAAQMGHLNVLKETWRRWSTHTSPNEFLLMLTIQVATRHACASGRVSTMRWLLDHFREQVDNYGVMDNWDFVCASGNVTALKLWMEYHQLDQDSLALRNWFPLMAAANRNRVAVVKYLLDKFEVEPEVFAFIFQHTLRTLVQRGNTMVLELLLQRAGGVSLDFFGRTTQGVSNILLYCVNHQALDAMRLFHALYRINHDEFLLENCHLLQRCMAKPSLRMIQFFVEDLALPVEVWQRSIVRTASAAHADDGASDSEEETTTLLEMLRQQAHTHAHVYSYVRSFLDSGVRAELQEQQQQALAEGNAALAPPRRPRLPRQVDARGREDEDLEEEHDVPEHEDAEEAEREDDIVDEASSERARRRRHSDAACPSEKRTKHR</sequence>
<protein>
    <recommendedName>
        <fullName evidence="4">F-box domain-containing protein</fullName>
    </recommendedName>
</protein>
<dbReference type="InParanoid" id="A9UZS1"/>
<evidence type="ECO:0000313" key="2">
    <source>
        <dbReference type="EMBL" id="EDQ89281.1"/>
    </source>
</evidence>
<reference evidence="2 3" key="1">
    <citation type="journal article" date="2008" name="Nature">
        <title>The genome of the choanoflagellate Monosiga brevicollis and the origin of metazoans.</title>
        <authorList>
            <consortium name="JGI Sequencing"/>
            <person name="King N."/>
            <person name="Westbrook M.J."/>
            <person name="Young S.L."/>
            <person name="Kuo A."/>
            <person name="Abedin M."/>
            <person name="Chapman J."/>
            <person name="Fairclough S."/>
            <person name="Hellsten U."/>
            <person name="Isogai Y."/>
            <person name="Letunic I."/>
            <person name="Marr M."/>
            <person name="Pincus D."/>
            <person name="Putnam N."/>
            <person name="Rokas A."/>
            <person name="Wright K.J."/>
            <person name="Zuzow R."/>
            <person name="Dirks W."/>
            <person name="Good M."/>
            <person name="Goodstein D."/>
            <person name="Lemons D."/>
            <person name="Li W."/>
            <person name="Lyons J.B."/>
            <person name="Morris A."/>
            <person name="Nichols S."/>
            <person name="Richter D.J."/>
            <person name="Salamov A."/>
            <person name="Bork P."/>
            <person name="Lim W.A."/>
            <person name="Manning G."/>
            <person name="Miller W.T."/>
            <person name="McGinnis W."/>
            <person name="Shapiro H."/>
            <person name="Tjian R."/>
            <person name="Grigoriev I.V."/>
            <person name="Rokhsar D."/>
        </authorList>
    </citation>
    <scope>NUCLEOTIDE SEQUENCE [LARGE SCALE GENOMIC DNA]</scope>
    <source>
        <strain evidence="3">MX1 / ATCC 50154</strain>
    </source>
</reference>
<organism evidence="2 3">
    <name type="scientific">Monosiga brevicollis</name>
    <name type="common">Choanoflagellate</name>
    <dbReference type="NCBI Taxonomy" id="81824"/>
    <lineage>
        <taxon>Eukaryota</taxon>
        <taxon>Choanoflagellata</taxon>
        <taxon>Craspedida</taxon>
        <taxon>Salpingoecidae</taxon>
        <taxon>Monosiga</taxon>
    </lineage>
</organism>
<dbReference type="Proteomes" id="UP000001357">
    <property type="component" value="Unassembled WGS sequence"/>
</dbReference>
<evidence type="ECO:0000256" key="1">
    <source>
        <dbReference type="SAM" id="MobiDB-lite"/>
    </source>
</evidence>
<dbReference type="RefSeq" id="XP_001745857.1">
    <property type="nucleotide sequence ID" value="XM_001745805.1"/>
</dbReference>
<dbReference type="Pfam" id="PF00023">
    <property type="entry name" value="Ank"/>
    <property type="match status" value="1"/>
</dbReference>
<dbReference type="GeneID" id="5891262"/>
<dbReference type="InterPro" id="IPR002110">
    <property type="entry name" value="Ankyrin_rpt"/>
</dbReference>
<keyword evidence="3" id="KW-1185">Reference proteome</keyword>
<evidence type="ECO:0000313" key="3">
    <source>
        <dbReference type="Proteomes" id="UP000001357"/>
    </source>
</evidence>
<feature type="compositionally biased region" description="Acidic residues" evidence="1">
    <location>
        <begin position="406"/>
        <end position="434"/>
    </location>
</feature>
<accession>A9UZS1</accession>